<keyword evidence="4" id="KW-1185">Reference proteome</keyword>
<dbReference type="Gene3D" id="3.40.50.1820">
    <property type="entry name" value="alpha/beta hydrolase"/>
    <property type="match status" value="1"/>
</dbReference>
<gene>
    <name evidence="3" type="ORF">FHP25_18665</name>
</gene>
<dbReference type="PANTHER" id="PTHR43037">
    <property type="entry name" value="UNNAMED PRODUCT-RELATED"/>
    <property type="match status" value="1"/>
</dbReference>
<evidence type="ECO:0000256" key="2">
    <source>
        <dbReference type="ARBA" id="ARBA00022801"/>
    </source>
</evidence>
<dbReference type="EMBL" id="VDUZ01000021">
    <property type="protein sequence ID" value="TXL73950.1"/>
    <property type="molecule type" value="Genomic_DNA"/>
</dbReference>
<dbReference type="InterPro" id="IPR029058">
    <property type="entry name" value="AB_hydrolase_fold"/>
</dbReference>
<dbReference type="GO" id="GO:0016787">
    <property type="term" value="F:hydrolase activity"/>
    <property type="evidence" value="ECO:0007669"/>
    <property type="project" value="UniProtKB-KW"/>
</dbReference>
<keyword evidence="2" id="KW-0378">Hydrolase</keyword>
<sequence length="372" mass="39923">MKRQDEPAVDAIARLVPATLRALHALEFTGRHLAPATLRQLIDAVAGRESDVAAALEASQALAWPERLGPVRDCLERAAAAAGEGITGLLAAGDAPQPMLAAYRALRAYARAAEAIYPMAAHLRPVSQFFLESPARDDAALAERLAAIDPRREHVGVMHVGGPPGTRGAFSLYVPEWYDAARAWPLVVAMHGGSGNGGAFLWSWLREARTRGFILMAPTASGSTWSLMEPEMDGPSIDQMVEQVAGQWSIDATRRLLTGMSDGGTFTYVLGLRQECRFTHLAPIAASFHPMLMAFADADRVRGLPVHIVHGAQDWMFPPEMARGAQLALTQAGAAVVYREIADLSHTYPRDENAAILDWFLGTAAASASAEA</sequence>
<name>A0A5C8PJG1_9HYPH</name>
<dbReference type="InterPro" id="IPR050955">
    <property type="entry name" value="Plant_Biomass_Hydrol_Est"/>
</dbReference>
<evidence type="ECO:0000313" key="4">
    <source>
        <dbReference type="Proteomes" id="UP000321638"/>
    </source>
</evidence>
<comment type="caution">
    <text evidence="3">The sequence shown here is derived from an EMBL/GenBank/DDBJ whole genome shotgun (WGS) entry which is preliminary data.</text>
</comment>
<dbReference type="PANTHER" id="PTHR43037:SF5">
    <property type="entry name" value="FERULOYL ESTERASE"/>
    <property type="match status" value="1"/>
</dbReference>
<keyword evidence="1" id="KW-0732">Signal</keyword>
<accession>A0A5C8PJG1</accession>
<organism evidence="3 4">
    <name type="scientific">Vineibacter terrae</name>
    <dbReference type="NCBI Taxonomy" id="2586908"/>
    <lineage>
        <taxon>Bacteria</taxon>
        <taxon>Pseudomonadati</taxon>
        <taxon>Pseudomonadota</taxon>
        <taxon>Alphaproteobacteria</taxon>
        <taxon>Hyphomicrobiales</taxon>
        <taxon>Vineibacter</taxon>
    </lineage>
</organism>
<proteinExistence type="predicted"/>
<protein>
    <submittedName>
        <fullName evidence="3">Phospholipase</fullName>
    </submittedName>
</protein>
<dbReference type="OrthoDB" id="9764953at2"/>
<reference evidence="3 4" key="1">
    <citation type="submission" date="2019-06" db="EMBL/GenBank/DDBJ databases">
        <title>New taxonomy in bacterial strain CC-CFT640, isolated from vineyard.</title>
        <authorList>
            <person name="Lin S.-Y."/>
            <person name="Tsai C.-F."/>
            <person name="Young C.-C."/>
        </authorList>
    </citation>
    <scope>NUCLEOTIDE SEQUENCE [LARGE SCALE GENOMIC DNA]</scope>
    <source>
        <strain evidence="3 4">CC-CFT640</strain>
    </source>
</reference>
<dbReference type="SUPFAM" id="SSF53474">
    <property type="entry name" value="alpha/beta-Hydrolases"/>
    <property type="match status" value="1"/>
</dbReference>
<dbReference type="AlphaFoldDB" id="A0A5C8PJG1"/>
<evidence type="ECO:0000256" key="1">
    <source>
        <dbReference type="ARBA" id="ARBA00022729"/>
    </source>
</evidence>
<dbReference type="Proteomes" id="UP000321638">
    <property type="component" value="Unassembled WGS sequence"/>
</dbReference>
<dbReference type="RefSeq" id="WP_147848475.1">
    <property type="nucleotide sequence ID" value="NZ_VDUZ01000021.1"/>
</dbReference>
<evidence type="ECO:0000313" key="3">
    <source>
        <dbReference type="EMBL" id="TXL73950.1"/>
    </source>
</evidence>